<gene>
    <name evidence="2" type="ORF">SAMN05192529_10412</name>
</gene>
<keyword evidence="1" id="KW-0732">Signal</keyword>
<proteinExistence type="predicted"/>
<dbReference type="AlphaFoldDB" id="A0A1H3WVS9"/>
<organism evidence="2 3">
    <name type="scientific">Arachidicoccus rhizosphaerae</name>
    <dbReference type="NCBI Taxonomy" id="551991"/>
    <lineage>
        <taxon>Bacteria</taxon>
        <taxon>Pseudomonadati</taxon>
        <taxon>Bacteroidota</taxon>
        <taxon>Chitinophagia</taxon>
        <taxon>Chitinophagales</taxon>
        <taxon>Chitinophagaceae</taxon>
        <taxon>Arachidicoccus</taxon>
    </lineage>
</organism>
<dbReference type="STRING" id="551991.SAMN05192529_10412"/>
<feature type="chain" id="PRO_5011753902" evidence="1">
    <location>
        <begin position="28"/>
        <end position="159"/>
    </location>
</feature>
<sequence length="159" mass="17122">MKQQGLILFILCICLLGLFALPGQLMACTGMQGHSCCHNDAKPASNGRTALQKTKSATTIHQGCQMAQEAEKGSLPCDHSAGDACGHNCHCTGNGITSVFLPAMSTILQMDQAEKVVPSFFIPIRLPKGFDFIWRPPKIEFSVLPLSLTGSMAELKILF</sequence>
<protein>
    <submittedName>
        <fullName evidence="2">Uncharacterized protein</fullName>
    </submittedName>
</protein>
<evidence type="ECO:0000313" key="2">
    <source>
        <dbReference type="EMBL" id="SDZ90861.1"/>
    </source>
</evidence>
<evidence type="ECO:0000313" key="3">
    <source>
        <dbReference type="Proteomes" id="UP000199041"/>
    </source>
</evidence>
<evidence type="ECO:0000256" key="1">
    <source>
        <dbReference type="SAM" id="SignalP"/>
    </source>
</evidence>
<accession>A0A1H3WVS9</accession>
<keyword evidence="3" id="KW-1185">Reference proteome</keyword>
<dbReference type="Proteomes" id="UP000199041">
    <property type="component" value="Unassembled WGS sequence"/>
</dbReference>
<name>A0A1H3WVS9_9BACT</name>
<feature type="signal peptide" evidence="1">
    <location>
        <begin position="1"/>
        <end position="27"/>
    </location>
</feature>
<reference evidence="2 3" key="1">
    <citation type="submission" date="2016-10" db="EMBL/GenBank/DDBJ databases">
        <authorList>
            <person name="de Groot N.N."/>
        </authorList>
    </citation>
    <scope>NUCLEOTIDE SEQUENCE [LARGE SCALE GENOMIC DNA]</scope>
    <source>
        <strain evidence="2 3">Vu-144</strain>
    </source>
</reference>
<dbReference type="EMBL" id="FNQY01000004">
    <property type="protein sequence ID" value="SDZ90861.1"/>
    <property type="molecule type" value="Genomic_DNA"/>
</dbReference>
<dbReference type="RefSeq" id="WP_091394336.1">
    <property type="nucleotide sequence ID" value="NZ_FNQY01000004.1"/>
</dbReference>
<dbReference type="OrthoDB" id="327939at2"/>